<evidence type="ECO:0000313" key="1">
    <source>
        <dbReference type="EMBL" id="CAH2295262.1"/>
    </source>
</evidence>
<name>A0AAD1SBX0_PELCU</name>
<gene>
    <name evidence="1" type="ORF">PECUL_23A017023</name>
</gene>
<proteinExistence type="predicted"/>
<accession>A0AAD1SBX0</accession>
<protein>
    <submittedName>
        <fullName evidence="1">Uncharacterized protein</fullName>
    </submittedName>
</protein>
<feature type="non-terminal residue" evidence="1">
    <location>
        <position position="98"/>
    </location>
</feature>
<dbReference type="EMBL" id="OW240916">
    <property type="protein sequence ID" value="CAH2295262.1"/>
    <property type="molecule type" value="Genomic_DNA"/>
</dbReference>
<dbReference type="Proteomes" id="UP001295444">
    <property type="component" value="Chromosome 05"/>
</dbReference>
<dbReference type="AlphaFoldDB" id="A0AAD1SBX0"/>
<organism evidence="1 2">
    <name type="scientific">Pelobates cultripes</name>
    <name type="common">Western spadefoot toad</name>
    <dbReference type="NCBI Taxonomy" id="61616"/>
    <lineage>
        <taxon>Eukaryota</taxon>
        <taxon>Metazoa</taxon>
        <taxon>Chordata</taxon>
        <taxon>Craniata</taxon>
        <taxon>Vertebrata</taxon>
        <taxon>Euteleostomi</taxon>
        <taxon>Amphibia</taxon>
        <taxon>Batrachia</taxon>
        <taxon>Anura</taxon>
        <taxon>Pelobatoidea</taxon>
        <taxon>Pelobatidae</taxon>
        <taxon>Pelobates</taxon>
    </lineage>
</organism>
<feature type="non-terminal residue" evidence="1">
    <location>
        <position position="1"/>
    </location>
</feature>
<keyword evidence="2" id="KW-1185">Reference proteome</keyword>
<evidence type="ECO:0000313" key="2">
    <source>
        <dbReference type="Proteomes" id="UP001295444"/>
    </source>
</evidence>
<sequence length="98" mass="10804">RSKPRSHTVLVYSPPTLWTGGSNPHLGGLHCYQQPRAADTNWSGREALHKMLDAACRMLLIVSRERIDHPSQDLPAGFQHAVLVRVASPNRDAASETP</sequence>
<reference evidence="1" key="1">
    <citation type="submission" date="2022-03" db="EMBL/GenBank/DDBJ databases">
        <authorList>
            <person name="Alioto T."/>
            <person name="Alioto T."/>
            <person name="Gomez Garrido J."/>
        </authorList>
    </citation>
    <scope>NUCLEOTIDE SEQUENCE</scope>
</reference>